<evidence type="ECO:0000259" key="1">
    <source>
        <dbReference type="Pfam" id="PF01323"/>
    </source>
</evidence>
<dbReference type="Proteomes" id="UP001385892">
    <property type="component" value="Unassembled WGS sequence"/>
</dbReference>
<sequence length="224" mass="24889">MKTTLSPIEIDVYLDLICPWCLIGKKYLEQARAIFTSVPGHPPVQVHWRSVQLLPDVPPEGLDFEAFYRQRLGGVMRMHDRQAQVQAAARQAGTEVHFDRIRRLPNTRLAHGMLAYARKQLPPERTDALLDALLTGYFQQGADLGDEATLSVIGHRHGLDPAAWKAWMATHTPKLEPATSVPLFVFNRELSLSGAHRVDVMLEAMGQALAAARQQAAGLQDCPV</sequence>
<dbReference type="PANTHER" id="PTHR13887:SF41">
    <property type="entry name" value="THIOREDOXIN SUPERFAMILY PROTEIN"/>
    <property type="match status" value="1"/>
</dbReference>
<comment type="caution">
    <text evidence="2">The sequence shown here is derived from an EMBL/GenBank/DDBJ whole genome shotgun (WGS) entry which is preliminary data.</text>
</comment>
<dbReference type="RefSeq" id="WP_340348591.1">
    <property type="nucleotide sequence ID" value="NZ_JBBKZT010000055.1"/>
</dbReference>
<organism evidence="2 3">
    <name type="scientific">Variovorax rhizosphaerae</name>
    <dbReference type="NCBI Taxonomy" id="1836200"/>
    <lineage>
        <taxon>Bacteria</taxon>
        <taxon>Pseudomonadati</taxon>
        <taxon>Pseudomonadota</taxon>
        <taxon>Betaproteobacteria</taxon>
        <taxon>Burkholderiales</taxon>
        <taxon>Comamonadaceae</taxon>
        <taxon>Variovorax</taxon>
    </lineage>
</organism>
<keyword evidence="3" id="KW-1185">Reference proteome</keyword>
<dbReference type="CDD" id="cd03024">
    <property type="entry name" value="DsbA_FrnE"/>
    <property type="match status" value="1"/>
</dbReference>
<gene>
    <name evidence="2" type="ORF">WKW82_39015</name>
</gene>
<proteinExistence type="predicted"/>
<evidence type="ECO:0000313" key="2">
    <source>
        <dbReference type="EMBL" id="MEJ8852648.1"/>
    </source>
</evidence>
<dbReference type="PANTHER" id="PTHR13887">
    <property type="entry name" value="GLUTATHIONE S-TRANSFERASE KAPPA"/>
    <property type="match status" value="1"/>
</dbReference>
<dbReference type="InterPro" id="IPR036249">
    <property type="entry name" value="Thioredoxin-like_sf"/>
</dbReference>
<dbReference type="SUPFAM" id="SSF52833">
    <property type="entry name" value="Thioredoxin-like"/>
    <property type="match status" value="1"/>
</dbReference>
<name>A0ABU8WYM9_9BURK</name>
<dbReference type="Pfam" id="PF01323">
    <property type="entry name" value="DSBA"/>
    <property type="match status" value="1"/>
</dbReference>
<evidence type="ECO:0000313" key="3">
    <source>
        <dbReference type="Proteomes" id="UP001385892"/>
    </source>
</evidence>
<reference evidence="2 3" key="1">
    <citation type="submission" date="2024-03" db="EMBL/GenBank/DDBJ databases">
        <title>Novel species of the genus Variovorax.</title>
        <authorList>
            <person name="Liu Q."/>
            <person name="Xin Y.-H."/>
        </authorList>
    </citation>
    <scope>NUCLEOTIDE SEQUENCE [LARGE SCALE GENOMIC DNA]</scope>
    <source>
        <strain evidence="2 3">KACC 18900</strain>
    </source>
</reference>
<accession>A0ABU8WYM9</accession>
<dbReference type="InterPro" id="IPR001853">
    <property type="entry name" value="DSBA-like_thioredoxin_dom"/>
</dbReference>
<feature type="domain" description="DSBA-like thioredoxin" evidence="1">
    <location>
        <begin position="9"/>
        <end position="170"/>
    </location>
</feature>
<dbReference type="Gene3D" id="3.40.30.10">
    <property type="entry name" value="Glutaredoxin"/>
    <property type="match status" value="1"/>
</dbReference>
<dbReference type="EMBL" id="JBBKZT010000055">
    <property type="protein sequence ID" value="MEJ8852648.1"/>
    <property type="molecule type" value="Genomic_DNA"/>
</dbReference>
<protein>
    <submittedName>
        <fullName evidence="2">DsbA family oxidoreductase</fullName>
    </submittedName>
</protein>